<dbReference type="InterPro" id="IPR001031">
    <property type="entry name" value="Thioesterase"/>
</dbReference>
<keyword evidence="3" id="KW-0378">Hydrolase</keyword>
<evidence type="ECO:0000256" key="1">
    <source>
        <dbReference type="ARBA" id="ARBA00007169"/>
    </source>
</evidence>
<evidence type="ECO:0000313" key="8">
    <source>
        <dbReference type="EMBL" id="MBW4430624.1"/>
    </source>
</evidence>
<dbReference type="EMBL" id="JAHHHW010000022">
    <property type="protein sequence ID" value="MBW4430624.1"/>
    <property type="molecule type" value="Genomic_DNA"/>
</dbReference>
<reference evidence="8" key="1">
    <citation type="submission" date="2021-05" db="EMBL/GenBank/DDBJ databases">
        <authorList>
            <person name="Pietrasiak N."/>
            <person name="Ward R."/>
            <person name="Stajich J.E."/>
            <person name="Kurbessoian T."/>
        </authorList>
    </citation>
    <scope>NUCLEOTIDE SEQUENCE</scope>
    <source>
        <strain evidence="8">HA4357-MV3</strain>
    </source>
</reference>
<keyword evidence="6" id="KW-0275">Fatty acid biosynthesis</keyword>
<evidence type="ECO:0000256" key="3">
    <source>
        <dbReference type="ARBA" id="ARBA00022801"/>
    </source>
</evidence>
<dbReference type="AlphaFoldDB" id="A0A9E3H3T5"/>
<dbReference type="Proteomes" id="UP000813215">
    <property type="component" value="Unassembled WGS sequence"/>
</dbReference>
<keyword evidence="4" id="KW-0276">Fatty acid metabolism</keyword>
<dbReference type="InterPro" id="IPR012223">
    <property type="entry name" value="TEII"/>
</dbReference>
<gene>
    <name evidence="8" type="ORF">KME28_02395</name>
</gene>
<evidence type="ECO:0000313" key="9">
    <source>
        <dbReference type="Proteomes" id="UP000813215"/>
    </source>
</evidence>
<organism evidence="8 9">
    <name type="scientific">Pelatocladus maniniholoensis HA4357-MV3</name>
    <dbReference type="NCBI Taxonomy" id="1117104"/>
    <lineage>
        <taxon>Bacteria</taxon>
        <taxon>Bacillati</taxon>
        <taxon>Cyanobacteriota</taxon>
        <taxon>Cyanophyceae</taxon>
        <taxon>Nostocales</taxon>
        <taxon>Nostocaceae</taxon>
        <taxon>Pelatocladus</taxon>
    </lineage>
</organism>
<dbReference type="SUPFAM" id="SSF53474">
    <property type="entry name" value="alpha/beta-Hydrolases"/>
    <property type="match status" value="1"/>
</dbReference>
<keyword evidence="5" id="KW-0443">Lipid metabolism</keyword>
<dbReference type="GO" id="GO:0016788">
    <property type="term" value="F:hydrolase activity, acting on ester bonds"/>
    <property type="evidence" value="ECO:0007669"/>
    <property type="project" value="UniProtKB-ARBA"/>
</dbReference>
<dbReference type="FunFam" id="3.40.50.1820:FF:000153">
    <property type="entry name" value="Surfactin synthase thioesterase subunit"/>
    <property type="match status" value="1"/>
</dbReference>
<comment type="similarity">
    <text evidence="1">Belongs to the thioesterase family.</text>
</comment>
<accession>A0A9E3H3T5</accession>
<dbReference type="PANTHER" id="PTHR11487">
    <property type="entry name" value="THIOESTERASE"/>
    <property type="match status" value="1"/>
</dbReference>
<comment type="caution">
    <text evidence="8">The sequence shown here is derived from an EMBL/GenBank/DDBJ whole genome shotgun (WGS) entry which is preliminary data.</text>
</comment>
<dbReference type="InterPro" id="IPR029058">
    <property type="entry name" value="AB_hydrolase_fold"/>
</dbReference>
<sequence length="257" mass="29049">MPNTSNLDSWFVCPKPNPEAKIRLFCFPYAGGSANIFRGWSNHLLPTVEICAIELPGRGMRIKLPSFTQLEPLVTELASVFKPNLNKPFAFFGHSMGGLVSFELARLLRKQYGVKPSHLFVSARSAPQIVDTKPPIHSLPDAEFIEELRHLNGTPEALLENDELMQLFMPILRADFAVLETYIYTQQTPLDCPITAFGGLQDQEVSYDQIKAWQEQTSASFSLHMLSGNHFFLHSCQSFLLEIIYQKINDIAILYDL</sequence>
<evidence type="ECO:0000259" key="7">
    <source>
        <dbReference type="Pfam" id="PF00975"/>
    </source>
</evidence>
<dbReference type="GO" id="GO:0006633">
    <property type="term" value="P:fatty acid biosynthetic process"/>
    <property type="evidence" value="ECO:0007669"/>
    <property type="project" value="UniProtKB-KW"/>
</dbReference>
<evidence type="ECO:0000256" key="6">
    <source>
        <dbReference type="ARBA" id="ARBA00023160"/>
    </source>
</evidence>
<dbReference type="Gene3D" id="3.40.50.1820">
    <property type="entry name" value="alpha/beta hydrolase"/>
    <property type="match status" value="1"/>
</dbReference>
<evidence type="ECO:0000256" key="4">
    <source>
        <dbReference type="ARBA" id="ARBA00022832"/>
    </source>
</evidence>
<feature type="domain" description="Thioesterase" evidence="7">
    <location>
        <begin position="23"/>
        <end position="244"/>
    </location>
</feature>
<proteinExistence type="inferred from homology"/>
<keyword evidence="2" id="KW-0444">Lipid biosynthesis</keyword>
<evidence type="ECO:0000256" key="2">
    <source>
        <dbReference type="ARBA" id="ARBA00022516"/>
    </source>
</evidence>
<reference evidence="8" key="2">
    <citation type="journal article" date="2022" name="Microbiol. Resour. Announc.">
        <title>Metagenome Sequencing to Explore Phylogenomics of Terrestrial Cyanobacteria.</title>
        <authorList>
            <person name="Ward R.D."/>
            <person name="Stajich J.E."/>
            <person name="Johansen J.R."/>
            <person name="Huntemann M."/>
            <person name="Clum A."/>
            <person name="Foster B."/>
            <person name="Foster B."/>
            <person name="Roux S."/>
            <person name="Palaniappan K."/>
            <person name="Varghese N."/>
            <person name="Mukherjee S."/>
            <person name="Reddy T.B.K."/>
            <person name="Daum C."/>
            <person name="Copeland A."/>
            <person name="Chen I.A."/>
            <person name="Ivanova N.N."/>
            <person name="Kyrpides N.C."/>
            <person name="Shapiro N."/>
            <person name="Eloe-Fadrosh E.A."/>
            <person name="Pietrasiak N."/>
        </authorList>
    </citation>
    <scope>NUCLEOTIDE SEQUENCE</scope>
    <source>
        <strain evidence="8">HA4357-MV3</strain>
    </source>
</reference>
<evidence type="ECO:0000256" key="5">
    <source>
        <dbReference type="ARBA" id="ARBA00023098"/>
    </source>
</evidence>
<name>A0A9E3H3T5_9NOST</name>
<protein>
    <submittedName>
        <fullName evidence="8">Thioesterase II family protein</fullName>
    </submittedName>
</protein>
<dbReference type="Pfam" id="PF00975">
    <property type="entry name" value="Thioesterase"/>
    <property type="match status" value="1"/>
</dbReference>
<dbReference type="PANTHER" id="PTHR11487:SF0">
    <property type="entry name" value="S-ACYL FATTY ACID SYNTHASE THIOESTERASE, MEDIUM CHAIN"/>
    <property type="match status" value="1"/>
</dbReference>